<name>A0ABQ2ESN1_9DEIO</name>
<gene>
    <name evidence="3" type="ORF">GCM10008955_17680</name>
</gene>
<dbReference type="RefSeq" id="WP_229780713.1">
    <property type="nucleotide sequence ID" value="NZ_BMPP01000006.1"/>
</dbReference>
<keyword evidence="1" id="KW-1015">Disulfide bond</keyword>
<evidence type="ECO:0000313" key="4">
    <source>
        <dbReference type="Proteomes" id="UP000647587"/>
    </source>
</evidence>
<keyword evidence="4" id="KW-1185">Reference proteome</keyword>
<dbReference type="EMBL" id="BMPP01000006">
    <property type="protein sequence ID" value="GGK24539.1"/>
    <property type="molecule type" value="Genomic_DNA"/>
</dbReference>
<reference evidence="4" key="1">
    <citation type="journal article" date="2019" name="Int. J. Syst. Evol. Microbiol.">
        <title>The Global Catalogue of Microorganisms (GCM) 10K type strain sequencing project: providing services to taxonomists for standard genome sequencing and annotation.</title>
        <authorList>
            <consortium name="The Broad Institute Genomics Platform"/>
            <consortium name="The Broad Institute Genome Sequencing Center for Infectious Disease"/>
            <person name="Wu L."/>
            <person name="Ma J."/>
        </authorList>
    </citation>
    <scope>NUCLEOTIDE SEQUENCE [LARGE SCALE GENOMIC DNA]</scope>
    <source>
        <strain evidence="4">JCM 30331</strain>
    </source>
</reference>
<evidence type="ECO:0000256" key="1">
    <source>
        <dbReference type="ARBA" id="ARBA00023157"/>
    </source>
</evidence>
<sequence length="328" mass="34941">MISSLRILALGLLIGGAALAQPANPDLFSRLTETERALLLATAGVGSPDAFRPAQLPPAMSFRLPNLPGQTLVGSVVQPGTTLIVVRTTATPEAAQVAAIKVLAQEGWRNQHDSAATQNVFQSNFGDGSVIRNSISQCKPGVPGVVTVHAIPTPQGTQVTYRYYSMEGFSVTCPANLEWTDPVQRNFYAPGRNLPSRDPLTELRAGGLVLPSLSAPSGGRVNSSGSSYGSEGPNGPYYITYAIVRAPQAPDAVLTHYLGTLRAQGWTPGTPKRSPEGEWTVSLTAQQGGEERRATFSLMPRPELGTTEGDIRLNRVDVQFAYGQKPNY</sequence>
<protein>
    <submittedName>
        <fullName evidence="3">Uncharacterized protein</fullName>
    </submittedName>
</protein>
<proteinExistence type="predicted"/>
<evidence type="ECO:0000256" key="2">
    <source>
        <dbReference type="SAM" id="SignalP"/>
    </source>
</evidence>
<feature type="chain" id="PRO_5046103025" evidence="2">
    <location>
        <begin position="21"/>
        <end position="328"/>
    </location>
</feature>
<evidence type="ECO:0000313" key="3">
    <source>
        <dbReference type="EMBL" id="GGK24539.1"/>
    </source>
</evidence>
<comment type="caution">
    <text evidence="3">The sequence shown here is derived from an EMBL/GenBank/DDBJ whole genome shotgun (WGS) entry which is preliminary data.</text>
</comment>
<accession>A0ABQ2ESN1</accession>
<keyword evidence="2" id="KW-0732">Signal</keyword>
<dbReference type="CDD" id="cd00033">
    <property type="entry name" value="CCP"/>
    <property type="match status" value="1"/>
</dbReference>
<organism evidence="3 4">
    <name type="scientific">Deinococcus malanensis</name>
    <dbReference type="NCBI Taxonomy" id="1706855"/>
    <lineage>
        <taxon>Bacteria</taxon>
        <taxon>Thermotogati</taxon>
        <taxon>Deinococcota</taxon>
        <taxon>Deinococci</taxon>
        <taxon>Deinococcales</taxon>
        <taxon>Deinococcaceae</taxon>
        <taxon>Deinococcus</taxon>
    </lineage>
</organism>
<dbReference type="Proteomes" id="UP000647587">
    <property type="component" value="Unassembled WGS sequence"/>
</dbReference>
<dbReference type="InterPro" id="IPR000436">
    <property type="entry name" value="Sushi_SCR_CCP_dom"/>
</dbReference>
<feature type="signal peptide" evidence="2">
    <location>
        <begin position="1"/>
        <end position="20"/>
    </location>
</feature>